<keyword evidence="5" id="KW-0863">Zinc-finger</keyword>
<name>A0AAV8Y5F6_9CUCU</name>
<evidence type="ECO:0000313" key="13">
    <source>
        <dbReference type="Proteomes" id="UP001162156"/>
    </source>
</evidence>
<keyword evidence="13" id="KW-1185">Reference proteome</keyword>
<protein>
    <recommendedName>
        <fullName evidence="11">RING-CH-type domain-containing protein</fullName>
    </recommendedName>
</protein>
<sequence>MYSEENLEVERGKSNKSVTFQMSKSSLEKPYKKIQSVASTACRICHTNTVNESLISPCNCKGSLAYVHLSCLERWLNQSSRRHCELCMYQFNAIETKRYKLCEGIMLWIRHPRNRMHVRSDFLIAVVLTLVTMGLMASCMMGMDYFISEATKIGLRRKWMRIAIYLFLLVVALGYIVTIYLIIKDQFIPWFRWWRNTVDIRLLLPHTATYIKKHDKALNSQIQF</sequence>
<evidence type="ECO:0000313" key="12">
    <source>
        <dbReference type="EMBL" id="KAJ8946194.1"/>
    </source>
</evidence>
<dbReference type="GO" id="GO:0008270">
    <property type="term" value="F:zinc ion binding"/>
    <property type="evidence" value="ECO:0007669"/>
    <property type="project" value="UniProtKB-KW"/>
</dbReference>
<evidence type="ECO:0000256" key="5">
    <source>
        <dbReference type="ARBA" id="ARBA00022771"/>
    </source>
</evidence>
<feature type="transmembrane region" description="Helical" evidence="10">
    <location>
        <begin position="122"/>
        <end position="143"/>
    </location>
</feature>
<organism evidence="12 13">
    <name type="scientific">Rhamnusium bicolor</name>
    <dbReference type="NCBI Taxonomy" id="1586634"/>
    <lineage>
        <taxon>Eukaryota</taxon>
        <taxon>Metazoa</taxon>
        <taxon>Ecdysozoa</taxon>
        <taxon>Arthropoda</taxon>
        <taxon>Hexapoda</taxon>
        <taxon>Insecta</taxon>
        <taxon>Pterygota</taxon>
        <taxon>Neoptera</taxon>
        <taxon>Endopterygota</taxon>
        <taxon>Coleoptera</taxon>
        <taxon>Polyphaga</taxon>
        <taxon>Cucujiformia</taxon>
        <taxon>Chrysomeloidea</taxon>
        <taxon>Cerambycidae</taxon>
        <taxon>Lepturinae</taxon>
        <taxon>Rhagiini</taxon>
        <taxon>Rhamnusium</taxon>
    </lineage>
</organism>
<evidence type="ECO:0000256" key="3">
    <source>
        <dbReference type="ARBA" id="ARBA00022692"/>
    </source>
</evidence>
<proteinExistence type="predicted"/>
<dbReference type="PROSITE" id="PS51292">
    <property type="entry name" value="ZF_RING_CH"/>
    <property type="match status" value="1"/>
</dbReference>
<feature type="transmembrane region" description="Helical" evidence="10">
    <location>
        <begin position="163"/>
        <end position="183"/>
    </location>
</feature>
<keyword evidence="6" id="KW-0833">Ubl conjugation pathway</keyword>
<dbReference type="GO" id="GO:0004842">
    <property type="term" value="F:ubiquitin-protein transferase activity"/>
    <property type="evidence" value="ECO:0007669"/>
    <property type="project" value="TreeGrafter"/>
</dbReference>
<dbReference type="SMART" id="SM00744">
    <property type="entry name" value="RINGv"/>
    <property type="match status" value="1"/>
</dbReference>
<dbReference type="GO" id="GO:0016020">
    <property type="term" value="C:membrane"/>
    <property type="evidence" value="ECO:0007669"/>
    <property type="project" value="UniProtKB-SubCell"/>
</dbReference>
<evidence type="ECO:0000256" key="6">
    <source>
        <dbReference type="ARBA" id="ARBA00022786"/>
    </source>
</evidence>
<keyword evidence="4" id="KW-0479">Metal-binding</keyword>
<evidence type="ECO:0000256" key="10">
    <source>
        <dbReference type="SAM" id="Phobius"/>
    </source>
</evidence>
<accession>A0AAV8Y5F6</accession>
<dbReference type="EMBL" id="JANEYF010002459">
    <property type="protein sequence ID" value="KAJ8946194.1"/>
    <property type="molecule type" value="Genomic_DNA"/>
</dbReference>
<dbReference type="AlphaFoldDB" id="A0AAV8Y5F6"/>
<dbReference type="Gene3D" id="3.30.40.10">
    <property type="entry name" value="Zinc/RING finger domain, C3HC4 (zinc finger)"/>
    <property type="match status" value="1"/>
</dbReference>
<evidence type="ECO:0000259" key="11">
    <source>
        <dbReference type="PROSITE" id="PS51292"/>
    </source>
</evidence>
<dbReference type="SUPFAM" id="SSF57850">
    <property type="entry name" value="RING/U-box"/>
    <property type="match status" value="1"/>
</dbReference>
<keyword evidence="2" id="KW-0808">Transferase</keyword>
<dbReference type="Proteomes" id="UP001162156">
    <property type="component" value="Unassembled WGS sequence"/>
</dbReference>
<keyword evidence="9 10" id="KW-0472">Membrane</keyword>
<dbReference type="InterPro" id="IPR011016">
    <property type="entry name" value="Znf_RING-CH"/>
</dbReference>
<evidence type="ECO:0000256" key="4">
    <source>
        <dbReference type="ARBA" id="ARBA00022723"/>
    </source>
</evidence>
<feature type="domain" description="RING-CH-type" evidence="11">
    <location>
        <begin position="34"/>
        <end position="94"/>
    </location>
</feature>
<evidence type="ECO:0000256" key="8">
    <source>
        <dbReference type="ARBA" id="ARBA00022989"/>
    </source>
</evidence>
<dbReference type="Pfam" id="PF12906">
    <property type="entry name" value="RINGv"/>
    <property type="match status" value="1"/>
</dbReference>
<dbReference type="PANTHER" id="PTHR46065">
    <property type="entry name" value="E3 UBIQUITIN-PROTEIN LIGASE MARCH 2/3 FAMILY MEMBER"/>
    <property type="match status" value="1"/>
</dbReference>
<evidence type="ECO:0000256" key="1">
    <source>
        <dbReference type="ARBA" id="ARBA00004141"/>
    </source>
</evidence>
<dbReference type="PANTHER" id="PTHR46065:SF3">
    <property type="entry name" value="FI20425P1"/>
    <property type="match status" value="1"/>
</dbReference>
<dbReference type="GO" id="GO:0016567">
    <property type="term" value="P:protein ubiquitination"/>
    <property type="evidence" value="ECO:0007669"/>
    <property type="project" value="TreeGrafter"/>
</dbReference>
<keyword evidence="3 10" id="KW-0812">Transmembrane</keyword>
<comment type="caution">
    <text evidence="12">The sequence shown here is derived from an EMBL/GenBank/DDBJ whole genome shotgun (WGS) entry which is preliminary data.</text>
</comment>
<evidence type="ECO:0000256" key="2">
    <source>
        <dbReference type="ARBA" id="ARBA00022679"/>
    </source>
</evidence>
<keyword evidence="8 10" id="KW-1133">Transmembrane helix</keyword>
<keyword evidence="7" id="KW-0862">Zinc</keyword>
<reference evidence="12" key="1">
    <citation type="journal article" date="2023" name="Insect Mol. Biol.">
        <title>Genome sequencing provides insights into the evolution of gene families encoding plant cell wall-degrading enzymes in longhorned beetles.</title>
        <authorList>
            <person name="Shin N.R."/>
            <person name="Okamura Y."/>
            <person name="Kirsch R."/>
            <person name="Pauchet Y."/>
        </authorList>
    </citation>
    <scope>NUCLEOTIDE SEQUENCE</scope>
    <source>
        <strain evidence="12">RBIC_L_NR</strain>
    </source>
</reference>
<evidence type="ECO:0000256" key="7">
    <source>
        <dbReference type="ARBA" id="ARBA00022833"/>
    </source>
</evidence>
<evidence type="ECO:0000256" key="9">
    <source>
        <dbReference type="ARBA" id="ARBA00023136"/>
    </source>
</evidence>
<gene>
    <name evidence="12" type="ORF">NQ314_008946</name>
</gene>
<dbReference type="InterPro" id="IPR013083">
    <property type="entry name" value="Znf_RING/FYVE/PHD"/>
</dbReference>
<comment type="subcellular location">
    <subcellularLocation>
        <location evidence="1">Membrane</location>
        <topology evidence="1">Multi-pass membrane protein</topology>
    </subcellularLocation>
</comment>